<name>A0AAU7X7N4_9PSED</name>
<proteinExistence type="predicted"/>
<dbReference type="Pfam" id="PF00144">
    <property type="entry name" value="Beta-lactamase"/>
    <property type="match status" value="1"/>
</dbReference>
<evidence type="ECO:0000259" key="1">
    <source>
        <dbReference type="Pfam" id="PF00144"/>
    </source>
</evidence>
<dbReference type="PANTHER" id="PTHR43283">
    <property type="entry name" value="BETA-LACTAMASE-RELATED"/>
    <property type="match status" value="1"/>
</dbReference>
<dbReference type="PANTHER" id="PTHR43283:SF18">
    <property type="match status" value="1"/>
</dbReference>
<dbReference type="InterPro" id="IPR001466">
    <property type="entry name" value="Beta-lactam-related"/>
</dbReference>
<feature type="domain" description="Beta-lactamase-related" evidence="1">
    <location>
        <begin position="3"/>
        <end position="265"/>
    </location>
</feature>
<accession>A0AAU7X7N4</accession>
<sequence length="299" mass="32158">MKDIPSVLHALIHNGQPLAPQQPQPLVPWWSFTKTVLCAAALTLVRDGLLGLDEPLPQGPFTLRQLLRHQAGLADYSELSDYHNAVLRNEDAWPGAQMLQRLDASRLRYAPGSQWRYSNVGYLFVAQLIQQATDLPLHLALQQRVLAPLGVSRTRLAVTREDLRDVDLGQLGDYHPGWVYHGLLVGPLAEAALLLDRLLSGALLPPALLAGMQQAQVLGGPMAGRPWVAPGYAMGLMVGSVESGLTLYGHTGSGPGSTLAVYRTNVAGTSACCAVFNPGSDQGQVETRALAHLRHALAN</sequence>
<dbReference type="InterPro" id="IPR012338">
    <property type="entry name" value="Beta-lactam/transpept-like"/>
</dbReference>
<dbReference type="SUPFAM" id="SSF56601">
    <property type="entry name" value="beta-lactamase/transpeptidase-like"/>
    <property type="match status" value="1"/>
</dbReference>
<protein>
    <submittedName>
        <fullName evidence="2">Serine hydrolase domain-containing protein</fullName>
        <ecNumber evidence="2">3.1.1.103</ecNumber>
    </submittedName>
</protein>
<organism evidence="2">
    <name type="scientific">Pseudomonas sp. W17</name>
    <dbReference type="NCBI Taxonomy" id="3144407"/>
    <lineage>
        <taxon>Bacteria</taxon>
        <taxon>Pseudomonadati</taxon>
        <taxon>Pseudomonadota</taxon>
        <taxon>Gammaproteobacteria</taxon>
        <taxon>Pseudomonadales</taxon>
        <taxon>Pseudomonadaceae</taxon>
        <taxon>Pseudomonas</taxon>
    </lineage>
</organism>
<dbReference type="EMBL" id="CP158490">
    <property type="protein sequence ID" value="XBY27447.1"/>
    <property type="molecule type" value="Genomic_DNA"/>
</dbReference>
<gene>
    <name evidence="2" type="ORF">ABCR88_17275</name>
</gene>
<dbReference type="Gene3D" id="3.40.710.10">
    <property type="entry name" value="DD-peptidase/beta-lactamase superfamily"/>
    <property type="match status" value="1"/>
</dbReference>
<reference evidence="2" key="1">
    <citation type="submission" date="2024-06" db="EMBL/GenBank/DDBJ databases">
        <authorList>
            <person name="Wu L."/>
        </authorList>
    </citation>
    <scope>NUCLEOTIDE SEQUENCE</scope>
    <source>
        <strain evidence="2">W17</strain>
    </source>
</reference>
<dbReference type="EC" id="3.1.1.103" evidence="2"/>
<keyword evidence="2" id="KW-0378">Hydrolase</keyword>
<dbReference type="InterPro" id="IPR050789">
    <property type="entry name" value="Diverse_Enzym_Activities"/>
</dbReference>
<evidence type="ECO:0000313" key="2">
    <source>
        <dbReference type="EMBL" id="XBY27447.1"/>
    </source>
</evidence>
<dbReference type="RefSeq" id="WP_350404903.1">
    <property type="nucleotide sequence ID" value="NZ_CP158490.1"/>
</dbReference>
<dbReference type="GO" id="GO:0016787">
    <property type="term" value="F:hydrolase activity"/>
    <property type="evidence" value="ECO:0007669"/>
    <property type="project" value="UniProtKB-KW"/>
</dbReference>
<dbReference type="AlphaFoldDB" id="A0AAU7X7N4"/>